<dbReference type="EMBL" id="FPBH01000057">
    <property type="protein sequence ID" value="SFU26501.1"/>
    <property type="molecule type" value="Genomic_DNA"/>
</dbReference>
<sequence>MVEVLTIGGDYMAWRCSCCRSWLHGFLLEFVQAADFYALASHRVLALIFGVSTSPDWAPV</sequence>
<evidence type="ECO:0000313" key="1">
    <source>
        <dbReference type="EMBL" id="SFU26501.1"/>
    </source>
</evidence>
<dbReference type="Proteomes" id="UP000198844">
    <property type="component" value="Unassembled WGS sequence"/>
</dbReference>
<reference evidence="1 2" key="1">
    <citation type="submission" date="2016-10" db="EMBL/GenBank/DDBJ databases">
        <authorList>
            <person name="de Groot N.N."/>
        </authorList>
    </citation>
    <scope>NUCLEOTIDE SEQUENCE [LARGE SCALE GENOMIC DNA]</scope>
    <source>
        <strain evidence="1 2">LMG 27731</strain>
    </source>
</reference>
<gene>
    <name evidence="1" type="ORF">SAMN05192563_105712</name>
</gene>
<name>A0A1I7ERE5_9BURK</name>
<proteinExistence type="predicted"/>
<protein>
    <submittedName>
        <fullName evidence="1">Uncharacterized protein</fullName>
    </submittedName>
</protein>
<accession>A0A1I7ERE5</accession>
<dbReference type="RefSeq" id="WP_143131866.1">
    <property type="nucleotide sequence ID" value="NZ_FPBH01000057.1"/>
</dbReference>
<evidence type="ECO:0000313" key="2">
    <source>
        <dbReference type="Proteomes" id="UP000198844"/>
    </source>
</evidence>
<organism evidence="1 2">
    <name type="scientific">Paraburkholderia aspalathi</name>
    <dbReference type="NCBI Taxonomy" id="1324617"/>
    <lineage>
        <taxon>Bacteria</taxon>
        <taxon>Pseudomonadati</taxon>
        <taxon>Pseudomonadota</taxon>
        <taxon>Betaproteobacteria</taxon>
        <taxon>Burkholderiales</taxon>
        <taxon>Burkholderiaceae</taxon>
        <taxon>Paraburkholderia</taxon>
    </lineage>
</organism>
<dbReference type="AlphaFoldDB" id="A0A1I7ERE5"/>